<dbReference type="RefSeq" id="WP_233373307.1">
    <property type="nucleotide sequence ID" value="NZ_JAJTWU010000007.1"/>
</dbReference>
<accession>A0ABS8XY88</accession>
<protein>
    <submittedName>
        <fullName evidence="1">DUF3268 family zinc-finger domain-containing protein</fullName>
    </submittedName>
</protein>
<dbReference type="EMBL" id="JAJTWU010000007">
    <property type="protein sequence ID" value="MCE4556263.1"/>
    <property type="molecule type" value="Genomic_DNA"/>
</dbReference>
<dbReference type="GO" id="GO:0008270">
    <property type="term" value="F:zinc ion binding"/>
    <property type="evidence" value="ECO:0007669"/>
    <property type="project" value="UniProtKB-KW"/>
</dbReference>
<name>A0ABS8XY88_9BURK</name>
<dbReference type="Pfam" id="PF11672">
    <property type="entry name" value="DUF3268"/>
    <property type="match status" value="1"/>
</dbReference>
<proteinExistence type="predicted"/>
<keyword evidence="1" id="KW-0862">Zinc</keyword>
<evidence type="ECO:0000313" key="2">
    <source>
        <dbReference type="Proteomes" id="UP001200741"/>
    </source>
</evidence>
<dbReference type="InterPro" id="IPR021686">
    <property type="entry name" value="DUF3268"/>
</dbReference>
<keyword evidence="2" id="KW-1185">Reference proteome</keyword>
<organism evidence="1 2">
    <name type="scientific">Pelomonas cellulosilytica</name>
    <dbReference type="NCBI Taxonomy" id="2906762"/>
    <lineage>
        <taxon>Bacteria</taxon>
        <taxon>Pseudomonadati</taxon>
        <taxon>Pseudomonadota</taxon>
        <taxon>Betaproteobacteria</taxon>
        <taxon>Burkholderiales</taxon>
        <taxon>Sphaerotilaceae</taxon>
        <taxon>Roseateles</taxon>
    </lineage>
</organism>
<dbReference type="Proteomes" id="UP001200741">
    <property type="component" value="Unassembled WGS sequence"/>
</dbReference>
<gene>
    <name evidence="1" type="ORF">LXT13_17865</name>
</gene>
<reference evidence="1 2" key="1">
    <citation type="submission" date="2021-12" db="EMBL/GenBank/DDBJ databases">
        <title>Genome seq of P8.</title>
        <authorList>
            <person name="Seo T."/>
        </authorList>
    </citation>
    <scope>NUCLEOTIDE SEQUENCE [LARGE SCALE GENOMIC DNA]</scope>
    <source>
        <strain evidence="1 2">P8</strain>
    </source>
</reference>
<keyword evidence="1" id="KW-0863">Zinc-finger</keyword>
<sequence>MSALQGGNASQLALGGFGEGSVVKLDGGKRLRLDDRVDFCPATQAWQTTRDGPDGPAQGIGFTSLLAYLKRVREAEGRAVEAPAERASDRQVVCDYCGRHAELHGGLAVYPDRKDLEDRQFWVCWPCNAWVGCKKGTDEPYGELADEELREARISAHKAFDPVWQNELMTKLDAYNWLAQELGIAPSVCQIGLLTLEGCIMVREAVWARFGAVAATLPSPPTR</sequence>
<keyword evidence="1" id="KW-0479">Metal-binding</keyword>
<evidence type="ECO:0000313" key="1">
    <source>
        <dbReference type="EMBL" id="MCE4556263.1"/>
    </source>
</evidence>
<comment type="caution">
    <text evidence="1">The sequence shown here is derived from an EMBL/GenBank/DDBJ whole genome shotgun (WGS) entry which is preliminary data.</text>
</comment>